<dbReference type="Pfam" id="PF05758">
    <property type="entry name" value="Ycf1"/>
    <property type="match status" value="1"/>
</dbReference>
<evidence type="ECO:0000256" key="1">
    <source>
        <dbReference type="ARBA" id="ARBA00004141"/>
    </source>
</evidence>
<dbReference type="GO" id="GO:0016020">
    <property type="term" value="C:membrane"/>
    <property type="evidence" value="ECO:0007669"/>
    <property type="project" value="UniProtKB-SubCell"/>
</dbReference>
<name>A0A498IVB4_MALDO</name>
<reference evidence="2 3" key="1">
    <citation type="submission" date="2018-10" db="EMBL/GenBank/DDBJ databases">
        <title>A high-quality apple genome assembly.</title>
        <authorList>
            <person name="Hu J."/>
        </authorList>
    </citation>
    <scope>NUCLEOTIDE SEQUENCE [LARGE SCALE GENOMIC DNA]</scope>
    <source>
        <strain evidence="3">cv. HFTH1</strain>
        <tissue evidence="2">Young leaf</tissue>
    </source>
</reference>
<dbReference type="EMBL" id="RDQH01000336">
    <property type="protein sequence ID" value="RXH86117.1"/>
    <property type="molecule type" value="Genomic_DNA"/>
</dbReference>
<protein>
    <submittedName>
        <fullName evidence="2">Uncharacterized protein</fullName>
    </submittedName>
</protein>
<proteinExistence type="predicted"/>
<sequence length="120" mass="14177">MEVCDEKSFIPNNQFVRYGHTLFEFLNTFSIGPSYMFLLQARVMEEVKEGTEKKVLVTTDFITRQLLIFISIYYVPLHLALDNNCHSFTIFFVSFLLKQSHTLFYYVSTTRNSIRNLNIQ</sequence>
<keyword evidence="3" id="KW-1185">Reference proteome</keyword>
<dbReference type="STRING" id="3750.A0A498IVB4"/>
<evidence type="ECO:0000313" key="3">
    <source>
        <dbReference type="Proteomes" id="UP000290289"/>
    </source>
</evidence>
<gene>
    <name evidence="2" type="ORF">DVH24_017170</name>
</gene>
<dbReference type="Proteomes" id="UP000290289">
    <property type="component" value="Chromosome 10"/>
</dbReference>
<evidence type="ECO:0000313" key="2">
    <source>
        <dbReference type="EMBL" id="RXH86117.1"/>
    </source>
</evidence>
<accession>A0A498IVB4</accession>
<comment type="caution">
    <text evidence="2">The sequence shown here is derived from an EMBL/GenBank/DDBJ whole genome shotgun (WGS) entry which is preliminary data.</text>
</comment>
<comment type="subcellular location">
    <subcellularLocation>
        <location evidence="1">Membrane</location>
        <topology evidence="1">Multi-pass membrane protein</topology>
    </subcellularLocation>
</comment>
<dbReference type="AlphaFoldDB" id="A0A498IVB4"/>
<organism evidence="2 3">
    <name type="scientific">Malus domestica</name>
    <name type="common">Apple</name>
    <name type="synonym">Pyrus malus</name>
    <dbReference type="NCBI Taxonomy" id="3750"/>
    <lineage>
        <taxon>Eukaryota</taxon>
        <taxon>Viridiplantae</taxon>
        <taxon>Streptophyta</taxon>
        <taxon>Embryophyta</taxon>
        <taxon>Tracheophyta</taxon>
        <taxon>Spermatophyta</taxon>
        <taxon>Magnoliopsida</taxon>
        <taxon>eudicotyledons</taxon>
        <taxon>Gunneridae</taxon>
        <taxon>Pentapetalae</taxon>
        <taxon>rosids</taxon>
        <taxon>fabids</taxon>
        <taxon>Rosales</taxon>
        <taxon>Rosaceae</taxon>
        <taxon>Amygdaloideae</taxon>
        <taxon>Maleae</taxon>
        <taxon>Malus</taxon>
    </lineage>
</organism>
<dbReference type="InterPro" id="IPR008896">
    <property type="entry name" value="TIC214"/>
</dbReference>